<protein>
    <submittedName>
        <fullName evidence="2">Uncharacterized protein</fullName>
    </submittedName>
</protein>
<proteinExistence type="predicted"/>
<dbReference type="RefSeq" id="WP_311484423.1">
    <property type="nucleotide sequence ID" value="NZ_JAVRHP010000036.1"/>
</dbReference>
<organism evidence="2 3">
    <name type="scientific">Autumnicola edwardsiae</name>
    <dbReference type="NCBI Taxonomy" id="3075594"/>
    <lineage>
        <taxon>Bacteria</taxon>
        <taxon>Pseudomonadati</taxon>
        <taxon>Bacteroidota</taxon>
        <taxon>Flavobacteriia</taxon>
        <taxon>Flavobacteriales</taxon>
        <taxon>Flavobacteriaceae</taxon>
        <taxon>Autumnicola</taxon>
    </lineage>
</organism>
<gene>
    <name evidence="2" type="ORF">RM529_08720</name>
</gene>
<keyword evidence="3" id="KW-1185">Reference proteome</keyword>
<sequence>MILVVNKYLLGKGFKGVSIWPFVILKHQWLKNDRLFINHERIHLRQQLELLLIFFYLWYFTEFVIGLCKFGSAYKAYLNISFEREAYKMETDGDYLSRRKFWAFLNYL</sequence>
<keyword evidence="1" id="KW-1133">Transmembrane helix</keyword>
<evidence type="ECO:0000256" key="1">
    <source>
        <dbReference type="SAM" id="Phobius"/>
    </source>
</evidence>
<keyword evidence="1" id="KW-0812">Transmembrane</keyword>
<evidence type="ECO:0000313" key="3">
    <source>
        <dbReference type="Proteomes" id="UP001248819"/>
    </source>
</evidence>
<keyword evidence="1" id="KW-0472">Membrane</keyword>
<evidence type="ECO:0000313" key="2">
    <source>
        <dbReference type="EMBL" id="MDT0650224.1"/>
    </source>
</evidence>
<dbReference type="EMBL" id="JAVRHP010000036">
    <property type="protein sequence ID" value="MDT0650224.1"/>
    <property type="molecule type" value="Genomic_DNA"/>
</dbReference>
<name>A0ABU3CV36_9FLAO</name>
<comment type="caution">
    <text evidence="2">The sequence shown here is derived from an EMBL/GenBank/DDBJ whole genome shotgun (WGS) entry which is preliminary data.</text>
</comment>
<reference evidence="2 3" key="1">
    <citation type="submission" date="2023-09" db="EMBL/GenBank/DDBJ databases">
        <authorList>
            <person name="Rey-Velasco X."/>
        </authorList>
    </citation>
    <scope>NUCLEOTIDE SEQUENCE [LARGE SCALE GENOMIC DNA]</scope>
    <source>
        <strain evidence="2 3">F297</strain>
    </source>
</reference>
<dbReference type="Proteomes" id="UP001248819">
    <property type="component" value="Unassembled WGS sequence"/>
</dbReference>
<accession>A0ABU3CV36</accession>
<feature type="transmembrane region" description="Helical" evidence="1">
    <location>
        <begin position="50"/>
        <end position="68"/>
    </location>
</feature>